<dbReference type="Gene3D" id="1.25.40.10">
    <property type="entry name" value="Tetratricopeptide repeat domain"/>
    <property type="match status" value="1"/>
</dbReference>
<dbReference type="GO" id="GO:0140954">
    <property type="term" value="F:histone H3K36 dimethyltransferase activity"/>
    <property type="evidence" value="ECO:0007669"/>
    <property type="project" value="UniProtKB-EC"/>
</dbReference>
<sequence length="250" mass="28584">MLINSFLIPDEYLNKIGTGLYLSTSKLDHCCAPNCVYTYNGTEQIIRALTYIEQPSPDKMFVTYIDNAMPSWERRLQLNENYYFYCQCSWCVDEAKHIDRLMTSVKCPNSWCFGFSGITKDDTGQTQLLSCSGCGKTDFPVEYAREIVRLVREMAKGACIELKLWQKAVEYGELAWTQKIKCVPHPSPSLGLQLFEQGKLLTNTGNIDKAWEIFLKAANILQITHGTENNMYLELEDLIEQCEIVLDLPV</sequence>
<dbReference type="GO" id="GO:0032259">
    <property type="term" value="P:methylation"/>
    <property type="evidence" value="ECO:0007669"/>
    <property type="project" value="UniProtKB-KW"/>
</dbReference>
<dbReference type="Proteomes" id="UP000597762">
    <property type="component" value="Unassembled WGS sequence"/>
</dbReference>
<dbReference type="AlphaFoldDB" id="A0A812BN91"/>
<dbReference type="EMBL" id="CAHIKZ030000722">
    <property type="protein sequence ID" value="CAE1235513.1"/>
    <property type="molecule type" value="Genomic_DNA"/>
</dbReference>
<proteinExistence type="predicted"/>
<dbReference type="EC" id="2.1.1.354" evidence="1"/>
<accession>A0A812BN91</accession>
<dbReference type="InterPro" id="IPR050869">
    <property type="entry name" value="H3K4_H4K5_MeTrfase"/>
</dbReference>
<gene>
    <name evidence="1" type="ORF">SPHA_19815</name>
</gene>
<organism evidence="1 2">
    <name type="scientific">Acanthosepion pharaonis</name>
    <name type="common">Pharaoh cuttlefish</name>
    <name type="synonym">Sepia pharaonis</name>
    <dbReference type="NCBI Taxonomy" id="158019"/>
    <lineage>
        <taxon>Eukaryota</taxon>
        <taxon>Metazoa</taxon>
        <taxon>Spiralia</taxon>
        <taxon>Lophotrochozoa</taxon>
        <taxon>Mollusca</taxon>
        <taxon>Cephalopoda</taxon>
        <taxon>Coleoidea</taxon>
        <taxon>Decapodiformes</taxon>
        <taxon>Sepiida</taxon>
        <taxon>Sepiina</taxon>
        <taxon>Sepiidae</taxon>
        <taxon>Acanthosepion</taxon>
    </lineage>
</organism>
<dbReference type="Gene3D" id="2.170.270.10">
    <property type="entry name" value="SET domain"/>
    <property type="match status" value="1"/>
</dbReference>
<reference evidence="1" key="1">
    <citation type="submission" date="2021-01" db="EMBL/GenBank/DDBJ databases">
        <authorList>
            <person name="Li R."/>
            <person name="Bekaert M."/>
        </authorList>
    </citation>
    <scope>NUCLEOTIDE SEQUENCE</scope>
    <source>
        <strain evidence="1">Farmed</strain>
    </source>
</reference>
<evidence type="ECO:0000313" key="1">
    <source>
        <dbReference type="EMBL" id="CAE1235513.1"/>
    </source>
</evidence>
<dbReference type="GO" id="GO:0005634">
    <property type="term" value="C:nucleus"/>
    <property type="evidence" value="ECO:0007669"/>
    <property type="project" value="TreeGrafter"/>
</dbReference>
<name>A0A812BN91_ACAPH</name>
<dbReference type="InterPro" id="IPR011990">
    <property type="entry name" value="TPR-like_helical_dom_sf"/>
</dbReference>
<comment type="caution">
    <text evidence="1">The sequence shown here is derived from an EMBL/GenBank/DDBJ whole genome shotgun (WGS) entry which is preliminary data.</text>
</comment>
<dbReference type="SUPFAM" id="SSF82199">
    <property type="entry name" value="SET domain"/>
    <property type="match status" value="1"/>
</dbReference>
<protein>
    <submittedName>
        <fullName evidence="1">SMYD</fullName>
        <ecNumber evidence="1">2.1.1.354</ecNumber>
        <ecNumber evidence="1">2.1.1.357</ecNumber>
    </submittedName>
</protein>
<dbReference type="PANTHER" id="PTHR12197:SF251">
    <property type="entry name" value="EG:BACR7C10.4 PROTEIN"/>
    <property type="match status" value="1"/>
</dbReference>
<keyword evidence="1" id="KW-0808">Transferase</keyword>
<keyword evidence="2" id="KW-1185">Reference proteome</keyword>
<dbReference type="PANTHER" id="PTHR12197">
    <property type="entry name" value="HISTONE-LYSINE N-METHYLTRANSFERASE SMYD"/>
    <property type="match status" value="1"/>
</dbReference>
<keyword evidence="1" id="KW-0489">Methyltransferase</keyword>
<dbReference type="InterPro" id="IPR046341">
    <property type="entry name" value="SET_dom_sf"/>
</dbReference>
<evidence type="ECO:0000313" key="2">
    <source>
        <dbReference type="Proteomes" id="UP000597762"/>
    </source>
</evidence>
<dbReference type="EC" id="2.1.1.357" evidence="1"/>
<dbReference type="GO" id="GO:0140999">
    <property type="term" value="F:histone H3K4 trimethyltransferase activity"/>
    <property type="evidence" value="ECO:0007669"/>
    <property type="project" value="UniProtKB-EC"/>
</dbReference>
<dbReference type="OrthoDB" id="265717at2759"/>